<comment type="caution">
    <text evidence="8">The sequence shown here is derived from an EMBL/GenBank/DDBJ whole genome shotgun (WGS) entry which is preliminary data.</text>
</comment>
<reference evidence="8" key="1">
    <citation type="submission" date="2023-03" db="EMBL/GenBank/DDBJ databases">
        <title>Near-Complete genome sequence of Lipomyces tetrasporous NRRL Y-64009, an oleaginous yeast capable of growing on lignocellulosic hydrolysates.</title>
        <authorList>
            <consortium name="Lawrence Berkeley National Laboratory"/>
            <person name="Jagtap S.S."/>
            <person name="Liu J.-J."/>
            <person name="Walukiewicz H.E."/>
            <person name="Pangilinan J."/>
            <person name="Lipzen A."/>
            <person name="Ahrendt S."/>
            <person name="Koriabine M."/>
            <person name="Cobaugh K."/>
            <person name="Salamov A."/>
            <person name="Yoshinaga Y."/>
            <person name="Ng V."/>
            <person name="Daum C."/>
            <person name="Grigoriev I.V."/>
            <person name="Slininger P.J."/>
            <person name="Dien B.S."/>
            <person name="Jin Y.-S."/>
            <person name="Rao C.V."/>
        </authorList>
    </citation>
    <scope>NUCLEOTIDE SEQUENCE</scope>
    <source>
        <strain evidence="8">NRRL Y-64009</strain>
    </source>
</reference>
<keyword evidence="4 7" id="KW-0811">Translocation</keyword>
<dbReference type="InterPro" id="IPR007252">
    <property type="entry name" value="Nup84/Nup107"/>
</dbReference>
<dbReference type="Gene3D" id="1.10.3450.20">
    <property type="match status" value="1"/>
</dbReference>
<dbReference type="GO" id="GO:0031080">
    <property type="term" value="C:nuclear pore outer ring"/>
    <property type="evidence" value="ECO:0007669"/>
    <property type="project" value="TreeGrafter"/>
</dbReference>
<keyword evidence="2" id="KW-0509">mRNA transport</keyword>
<evidence type="ECO:0000256" key="2">
    <source>
        <dbReference type="ARBA" id="ARBA00022816"/>
    </source>
</evidence>
<dbReference type="Gene3D" id="1.20.190.50">
    <property type="match status" value="1"/>
</dbReference>
<evidence type="ECO:0000256" key="1">
    <source>
        <dbReference type="ARBA" id="ARBA00022448"/>
    </source>
</evidence>
<evidence type="ECO:0000256" key="3">
    <source>
        <dbReference type="ARBA" id="ARBA00022927"/>
    </source>
</evidence>
<sequence>MSLEVFKAPASPRRKARSLRTSLARPPSSFAPDNYSELDDFAQVFETSRSGDPLDAIRGYMRIAANRVDKLISRDAPQDEIETWSLERRTWILIDILYSYRSSAPAAKPRLKVHPLTSNTIAEESFYRQTKHARENLLVIAWLQRTLSNPPGPELRGVKWQVTRAEVKHKKLAAPGFAISTSATVVKTLDPDGPVRENAAIHPDDAEFDRSLFRHVFGLLQSGDYEAAQQVCDQTGNYTLTAAMNGMVEYRDPVLDGVVLNPEESVARGTKRKALWRRMCLQLARAPQADKFERAIYGLLCGDLDSVLAVSESWEAQLLAYVLHLAATEIETYLRQHDRLNLANPDLLAFPQSQATSISDILNALSKSPSPVVRAQSDHPLRHIQGGIINNVVANIMRDARRKIENVRDEVEDSNVLMDDAYLLRFLAHLALFLKSIGMDDSDDDEDDDDAVAVLKFYVQDLAICDKGHLVPLYVSQLPEPDAIEAYSFLLADISDPTKRAEQFRLADKFNLDIFNTLRRTIQRVFDEHEDDYPAVESHADLDLTHESPADHQLSNSLLWFVDAQMWDDVVDSANALYLRFLLSGKIKSAENLRALLANSQLYTVLDDFEQQVDYSMAEIEDAHFPGTQSRAEFRQYDSLIVGVGLIREWDAVHAADKVRDRAWRLRAKDVIDRVKPALVELICGWMTTSATVESDDKRDAIHRLRVLYVPYLLLELHRILQQGQPIHKTYRNDALELVNLVASDELDIYKLLVEADRLDEYLVAVASVSLVVGADSQNGIWRV</sequence>
<evidence type="ECO:0000256" key="7">
    <source>
        <dbReference type="RuleBase" id="RU365072"/>
    </source>
</evidence>
<dbReference type="GO" id="GO:0000973">
    <property type="term" value="P:post-transcriptional tethering of RNA polymerase II gene DNA at nuclear periphery"/>
    <property type="evidence" value="ECO:0007669"/>
    <property type="project" value="TreeGrafter"/>
</dbReference>
<evidence type="ECO:0000313" key="9">
    <source>
        <dbReference type="Proteomes" id="UP001217417"/>
    </source>
</evidence>
<keyword evidence="9" id="KW-1185">Reference proteome</keyword>
<dbReference type="EMBL" id="JARPMG010000011">
    <property type="protein sequence ID" value="KAJ8097631.1"/>
    <property type="molecule type" value="Genomic_DNA"/>
</dbReference>
<keyword evidence="7" id="KW-0472">Membrane</keyword>
<comment type="function">
    <text evidence="7">Functions as a component of the nuclear pore complex (NPC).</text>
</comment>
<dbReference type="GO" id="GO:0017056">
    <property type="term" value="F:structural constituent of nuclear pore"/>
    <property type="evidence" value="ECO:0007669"/>
    <property type="project" value="UniProtKB-UniRule"/>
</dbReference>
<organism evidence="8 9">
    <name type="scientific">Lipomyces tetrasporus</name>
    <dbReference type="NCBI Taxonomy" id="54092"/>
    <lineage>
        <taxon>Eukaryota</taxon>
        <taxon>Fungi</taxon>
        <taxon>Dikarya</taxon>
        <taxon>Ascomycota</taxon>
        <taxon>Saccharomycotina</taxon>
        <taxon>Lipomycetes</taxon>
        <taxon>Lipomycetales</taxon>
        <taxon>Lipomycetaceae</taxon>
        <taxon>Lipomyces</taxon>
    </lineage>
</organism>
<comment type="subcellular location">
    <subcellularLocation>
        <location evidence="7">Nucleus</location>
        <location evidence="7">Nuclear pore complex</location>
    </subcellularLocation>
    <subcellularLocation>
        <location evidence="7">Nucleus membrane</location>
    </subcellularLocation>
</comment>
<protein>
    <recommendedName>
        <fullName evidence="7">Nuclear pore complex protein</fullName>
    </recommendedName>
</protein>
<dbReference type="GO" id="GO:0006606">
    <property type="term" value="P:protein import into nucleus"/>
    <property type="evidence" value="ECO:0007669"/>
    <property type="project" value="TreeGrafter"/>
</dbReference>
<keyword evidence="3" id="KW-0653">Protein transport</keyword>
<accession>A0AAD7VQ92</accession>
<evidence type="ECO:0000256" key="5">
    <source>
        <dbReference type="ARBA" id="ARBA00023132"/>
    </source>
</evidence>
<keyword evidence="1 7" id="KW-0813">Transport</keyword>
<dbReference type="Proteomes" id="UP001217417">
    <property type="component" value="Unassembled WGS sequence"/>
</dbReference>
<evidence type="ECO:0000313" key="8">
    <source>
        <dbReference type="EMBL" id="KAJ8097631.1"/>
    </source>
</evidence>
<dbReference type="AlphaFoldDB" id="A0AAD7VQ92"/>
<proteinExistence type="inferred from homology"/>
<dbReference type="GO" id="GO:0006406">
    <property type="term" value="P:mRNA export from nucleus"/>
    <property type="evidence" value="ECO:0007669"/>
    <property type="project" value="TreeGrafter"/>
</dbReference>
<comment type="subunit">
    <text evidence="7">Part of the nuclear pore complex (NPC).</text>
</comment>
<keyword evidence="6 7" id="KW-0539">Nucleus</keyword>
<dbReference type="PANTHER" id="PTHR13003">
    <property type="entry name" value="NUP107-RELATED"/>
    <property type="match status" value="1"/>
</dbReference>
<keyword evidence="5 7" id="KW-0906">Nuclear pore complex</keyword>
<dbReference type="GO" id="GO:0031965">
    <property type="term" value="C:nuclear membrane"/>
    <property type="evidence" value="ECO:0007669"/>
    <property type="project" value="UniProtKB-SubCell"/>
</dbReference>
<dbReference type="RefSeq" id="XP_056041081.1">
    <property type="nucleotide sequence ID" value="XM_056188683.1"/>
</dbReference>
<evidence type="ECO:0000256" key="6">
    <source>
        <dbReference type="ARBA" id="ARBA00023242"/>
    </source>
</evidence>
<evidence type="ECO:0000256" key="4">
    <source>
        <dbReference type="ARBA" id="ARBA00023010"/>
    </source>
</evidence>
<dbReference type="Pfam" id="PF04121">
    <property type="entry name" value="Nup84_Nup100"/>
    <property type="match status" value="1"/>
</dbReference>
<dbReference type="PANTHER" id="PTHR13003:SF2">
    <property type="entry name" value="NUCLEAR PORE COMPLEX PROTEIN NUP107"/>
    <property type="match status" value="1"/>
</dbReference>
<gene>
    <name evidence="8" type="ORF">POJ06DRAFT_261945</name>
</gene>
<dbReference type="GeneID" id="80883849"/>
<name>A0AAD7VQ92_9ASCO</name>
<comment type="similarity">
    <text evidence="7">Belongs to the nucleoporin Nup84/Nup107 family.</text>
</comment>